<accession>A0A8X6R8B3</accession>
<organism evidence="1 2">
    <name type="scientific">Trichonephila clavipes</name>
    <name type="common">Golden silk orbweaver</name>
    <name type="synonym">Nephila clavipes</name>
    <dbReference type="NCBI Taxonomy" id="2585209"/>
    <lineage>
        <taxon>Eukaryota</taxon>
        <taxon>Metazoa</taxon>
        <taxon>Ecdysozoa</taxon>
        <taxon>Arthropoda</taxon>
        <taxon>Chelicerata</taxon>
        <taxon>Arachnida</taxon>
        <taxon>Araneae</taxon>
        <taxon>Araneomorphae</taxon>
        <taxon>Entelegynae</taxon>
        <taxon>Araneoidea</taxon>
        <taxon>Nephilidae</taxon>
        <taxon>Trichonephila</taxon>
    </lineage>
</organism>
<protein>
    <submittedName>
        <fullName evidence="1">Uncharacterized protein</fullName>
    </submittedName>
</protein>
<dbReference type="AlphaFoldDB" id="A0A8X6R8B3"/>
<sequence length="85" mass="9193">MCSSQVNVWAPYSFGRSSCSKSCHVAHVSPSLHAVPAGWISSTLRNSLPLKTPERSLWTAMEGSRFIGLPNQRTYPAWTSASGVA</sequence>
<gene>
    <name evidence="1" type="ORF">TNCV_3848531</name>
</gene>
<dbReference type="EMBL" id="BMAU01021094">
    <property type="protein sequence ID" value="GFX90278.1"/>
    <property type="molecule type" value="Genomic_DNA"/>
</dbReference>
<evidence type="ECO:0000313" key="2">
    <source>
        <dbReference type="Proteomes" id="UP000887159"/>
    </source>
</evidence>
<evidence type="ECO:0000313" key="1">
    <source>
        <dbReference type="EMBL" id="GFX90278.1"/>
    </source>
</evidence>
<comment type="caution">
    <text evidence="1">The sequence shown here is derived from an EMBL/GenBank/DDBJ whole genome shotgun (WGS) entry which is preliminary data.</text>
</comment>
<keyword evidence="2" id="KW-1185">Reference proteome</keyword>
<dbReference type="Proteomes" id="UP000887159">
    <property type="component" value="Unassembled WGS sequence"/>
</dbReference>
<name>A0A8X6R8B3_TRICX</name>
<proteinExistence type="predicted"/>
<reference evidence="1" key="1">
    <citation type="submission" date="2020-08" db="EMBL/GenBank/DDBJ databases">
        <title>Multicomponent nature underlies the extraordinary mechanical properties of spider dragline silk.</title>
        <authorList>
            <person name="Kono N."/>
            <person name="Nakamura H."/>
            <person name="Mori M."/>
            <person name="Yoshida Y."/>
            <person name="Ohtoshi R."/>
            <person name="Malay A.D."/>
            <person name="Moran D.A.P."/>
            <person name="Tomita M."/>
            <person name="Numata K."/>
            <person name="Arakawa K."/>
        </authorList>
    </citation>
    <scope>NUCLEOTIDE SEQUENCE</scope>
</reference>